<feature type="transmembrane region" description="Helical" evidence="1">
    <location>
        <begin position="90"/>
        <end position="111"/>
    </location>
</feature>
<keyword evidence="1" id="KW-0472">Membrane</keyword>
<keyword evidence="1" id="KW-0812">Transmembrane</keyword>
<comment type="caution">
    <text evidence="2">The sequence shown here is derived from an EMBL/GenBank/DDBJ whole genome shotgun (WGS) entry which is preliminary data.</text>
</comment>
<dbReference type="EMBL" id="RQXV01000008">
    <property type="protein sequence ID" value="RRC98327.1"/>
    <property type="molecule type" value="Genomic_DNA"/>
</dbReference>
<dbReference type="Proteomes" id="UP000267535">
    <property type="component" value="Unassembled WGS sequence"/>
</dbReference>
<dbReference type="AlphaFoldDB" id="A0A3P1SMI1"/>
<keyword evidence="3" id="KW-1185">Reference proteome</keyword>
<gene>
    <name evidence="2" type="ORF">EHS89_14660</name>
</gene>
<keyword evidence="1" id="KW-1133">Transmembrane helix</keyword>
<feature type="transmembrane region" description="Helical" evidence="1">
    <location>
        <begin position="60"/>
        <end position="78"/>
    </location>
</feature>
<feature type="transmembrane region" description="Helical" evidence="1">
    <location>
        <begin position="142"/>
        <end position="163"/>
    </location>
</feature>
<reference evidence="2 3" key="1">
    <citation type="submission" date="2018-11" db="EMBL/GenBank/DDBJ databases">
        <title>The draft genome sequence of Amphritea balenae JAMM 1525T.</title>
        <authorList>
            <person name="Fang Z."/>
            <person name="Zhang Y."/>
            <person name="Han X."/>
        </authorList>
    </citation>
    <scope>NUCLEOTIDE SEQUENCE [LARGE SCALE GENOMIC DNA]</scope>
    <source>
        <strain evidence="2 3">JAMM 1525</strain>
    </source>
</reference>
<sequence>MKINLPEFIYKILDFILIPFVNLLVPYERISRRLQNEQLYFEKDWREYSAFTLSTLHERASTMVGHLSLMLGVCLFILQSSELENKSPEGVIVTIDAIIYISLVILSVRALRSFGLDRDRDLKEYEEHIRSELIVRYSIMQIVNSLTIVATIFIVIALLIHVWK</sequence>
<protein>
    <submittedName>
        <fullName evidence="2">Uncharacterized protein</fullName>
    </submittedName>
</protein>
<dbReference type="RefSeq" id="WP_124926908.1">
    <property type="nucleotide sequence ID" value="NZ_BMOH01000007.1"/>
</dbReference>
<evidence type="ECO:0000313" key="3">
    <source>
        <dbReference type="Proteomes" id="UP000267535"/>
    </source>
</evidence>
<dbReference type="OrthoDB" id="9847206at2"/>
<organism evidence="2 3">
    <name type="scientific">Amphritea balenae</name>
    <dbReference type="NCBI Taxonomy" id="452629"/>
    <lineage>
        <taxon>Bacteria</taxon>
        <taxon>Pseudomonadati</taxon>
        <taxon>Pseudomonadota</taxon>
        <taxon>Gammaproteobacteria</taxon>
        <taxon>Oceanospirillales</taxon>
        <taxon>Oceanospirillaceae</taxon>
        <taxon>Amphritea</taxon>
    </lineage>
</organism>
<evidence type="ECO:0000256" key="1">
    <source>
        <dbReference type="SAM" id="Phobius"/>
    </source>
</evidence>
<proteinExistence type="predicted"/>
<evidence type="ECO:0000313" key="2">
    <source>
        <dbReference type="EMBL" id="RRC98327.1"/>
    </source>
</evidence>
<accession>A0A3P1SMI1</accession>
<name>A0A3P1SMI1_9GAMM</name>